<sequence length="255" mass="27237">MTSNSDPNSLRGKSILVTGATGEIGQAIVSACLKSGASVFANARDEDKLAPLLDSWAGKVVPLIYDVTDEKAVKEQFRQIQKMQMQSDIGPLHGLVNNAGVMFEAPITVSSMDKLKEQLNINFLAPYQHMQLACRLMARLRKGSIVNVLSQVGELGSSGMSAYASSKAALKGATVSLAKELAAVGIRVNGVAPGFIDTAMTRHYEQEKRENVLQRVVMKRAGTPADVAKAVSFLLSEQSAYTTGHILPVDGAFCP</sequence>
<dbReference type="PANTHER" id="PTHR42760">
    <property type="entry name" value="SHORT-CHAIN DEHYDROGENASES/REDUCTASES FAMILY MEMBER"/>
    <property type="match status" value="1"/>
</dbReference>
<keyword evidence="2" id="KW-0560">Oxidoreductase</keyword>
<dbReference type="SUPFAM" id="SSF51735">
    <property type="entry name" value="NAD(P)-binding Rossmann-fold domains"/>
    <property type="match status" value="1"/>
</dbReference>
<dbReference type="RefSeq" id="WP_265616312.1">
    <property type="nucleotide sequence ID" value="NZ_JAPFRD010000005.1"/>
</dbReference>
<proteinExistence type="inferred from homology"/>
<keyword evidence="4" id="KW-1185">Reference proteome</keyword>
<dbReference type="Pfam" id="PF13561">
    <property type="entry name" value="adh_short_C2"/>
    <property type="match status" value="1"/>
</dbReference>
<dbReference type="EMBL" id="JAPFRD010000005">
    <property type="protein sequence ID" value="MCW8107605.1"/>
    <property type="molecule type" value="Genomic_DNA"/>
</dbReference>
<dbReference type="CDD" id="cd05233">
    <property type="entry name" value="SDR_c"/>
    <property type="match status" value="1"/>
</dbReference>
<organism evidence="3 4">
    <name type="scientific">Alteromonas aquimaris</name>
    <dbReference type="NCBI Taxonomy" id="2998417"/>
    <lineage>
        <taxon>Bacteria</taxon>
        <taxon>Pseudomonadati</taxon>
        <taxon>Pseudomonadota</taxon>
        <taxon>Gammaproteobacteria</taxon>
        <taxon>Alteromonadales</taxon>
        <taxon>Alteromonadaceae</taxon>
        <taxon>Alteromonas/Salinimonas group</taxon>
        <taxon>Alteromonas</taxon>
    </lineage>
</organism>
<comment type="caution">
    <text evidence="3">The sequence shown here is derived from an EMBL/GenBank/DDBJ whole genome shotgun (WGS) entry which is preliminary data.</text>
</comment>
<dbReference type="InterPro" id="IPR036291">
    <property type="entry name" value="NAD(P)-bd_dom_sf"/>
</dbReference>
<dbReference type="PANTHER" id="PTHR42760:SF133">
    <property type="entry name" value="3-OXOACYL-[ACYL-CARRIER-PROTEIN] REDUCTASE"/>
    <property type="match status" value="1"/>
</dbReference>
<dbReference type="Gene3D" id="3.40.50.720">
    <property type="entry name" value="NAD(P)-binding Rossmann-like Domain"/>
    <property type="match status" value="1"/>
</dbReference>
<evidence type="ECO:0000313" key="4">
    <source>
        <dbReference type="Proteomes" id="UP001142810"/>
    </source>
</evidence>
<dbReference type="Proteomes" id="UP001142810">
    <property type="component" value="Unassembled WGS sequence"/>
</dbReference>
<evidence type="ECO:0000313" key="3">
    <source>
        <dbReference type="EMBL" id="MCW8107605.1"/>
    </source>
</evidence>
<protein>
    <submittedName>
        <fullName evidence="3">SDR family oxidoreductase</fullName>
    </submittedName>
</protein>
<comment type="similarity">
    <text evidence="1">Belongs to the short-chain dehydrogenases/reductases (SDR) family.</text>
</comment>
<reference evidence="3" key="1">
    <citation type="submission" date="2022-11" db="EMBL/GenBank/DDBJ databases">
        <title>Alteromonas sp. nov., isolated from sea water of the Qingdao.</title>
        <authorList>
            <person name="Wang Q."/>
        </authorList>
    </citation>
    <scope>NUCLEOTIDE SEQUENCE</scope>
    <source>
        <strain evidence="3">ASW11-7</strain>
    </source>
</reference>
<evidence type="ECO:0000256" key="2">
    <source>
        <dbReference type="ARBA" id="ARBA00023002"/>
    </source>
</evidence>
<dbReference type="InterPro" id="IPR002347">
    <property type="entry name" value="SDR_fam"/>
</dbReference>
<name>A0ABT3P4A5_9ALTE</name>
<gene>
    <name evidence="3" type="ORF">OPS25_03680</name>
</gene>
<evidence type="ECO:0000256" key="1">
    <source>
        <dbReference type="ARBA" id="ARBA00006484"/>
    </source>
</evidence>
<dbReference type="PRINTS" id="PR00080">
    <property type="entry name" value="SDRFAMILY"/>
</dbReference>
<accession>A0ABT3P4A5</accession>
<dbReference type="PRINTS" id="PR00081">
    <property type="entry name" value="GDHRDH"/>
</dbReference>